<evidence type="ECO:0000256" key="1">
    <source>
        <dbReference type="SAM" id="MobiDB-lite"/>
    </source>
</evidence>
<organism evidence="2 3">
    <name type="scientific">Scyliorhinus torazame</name>
    <name type="common">Cloudy catshark</name>
    <name type="synonym">Catulus torazame</name>
    <dbReference type="NCBI Taxonomy" id="75743"/>
    <lineage>
        <taxon>Eukaryota</taxon>
        <taxon>Metazoa</taxon>
        <taxon>Chordata</taxon>
        <taxon>Craniata</taxon>
        <taxon>Vertebrata</taxon>
        <taxon>Chondrichthyes</taxon>
        <taxon>Elasmobranchii</taxon>
        <taxon>Galeomorphii</taxon>
        <taxon>Galeoidea</taxon>
        <taxon>Carcharhiniformes</taxon>
        <taxon>Scyliorhinidae</taxon>
        <taxon>Scyliorhinus</taxon>
    </lineage>
</organism>
<evidence type="ECO:0000313" key="3">
    <source>
        <dbReference type="Proteomes" id="UP000288216"/>
    </source>
</evidence>
<keyword evidence="3" id="KW-1185">Reference proteome</keyword>
<reference evidence="2 3" key="1">
    <citation type="journal article" date="2018" name="Nat. Ecol. Evol.">
        <title>Shark genomes provide insights into elasmobranch evolution and the origin of vertebrates.</title>
        <authorList>
            <person name="Hara Y"/>
            <person name="Yamaguchi K"/>
            <person name="Onimaru K"/>
            <person name="Kadota M"/>
            <person name="Koyanagi M"/>
            <person name="Keeley SD"/>
            <person name="Tatsumi K"/>
            <person name="Tanaka K"/>
            <person name="Motone F"/>
            <person name="Kageyama Y"/>
            <person name="Nozu R"/>
            <person name="Adachi N"/>
            <person name="Nishimura O"/>
            <person name="Nakagawa R"/>
            <person name="Tanegashima C"/>
            <person name="Kiyatake I"/>
            <person name="Matsumoto R"/>
            <person name="Murakumo K"/>
            <person name="Nishida K"/>
            <person name="Terakita A"/>
            <person name="Kuratani S"/>
            <person name="Sato K"/>
            <person name="Hyodo S Kuraku.S."/>
        </authorList>
    </citation>
    <scope>NUCLEOTIDE SEQUENCE [LARGE SCALE GENOMIC DNA]</scope>
</reference>
<accession>A0A401Q4B8</accession>
<dbReference type="EMBL" id="BFAA01012213">
    <property type="protein sequence ID" value="GCB80211.1"/>
    <property type="molecule type" value="Genomic_DNA"/>
</dbReference>
<name>A0A401Q4B8_SCYTO</name>
<proteinExistence type="predicted"/>
<dbReference type="Proteomes" id="UP000288216">
    <property type="component" value="Unassembled WGS sequence"/>
</dbReference>
<comment type="caution">
    <text evidence="2">The sequence shown here is derived from an EMBL/GenBank/DDBJ whole genome shotgun (WGS) entry which is preliminary data.</text>
</comment>
<evidence type="ECO:0000313" key="2">
    <source>
        <dbReference type="EMBL" id="GCB80211.1"/>
    </source>
</evidence>
<gene>
    <name evidence="2" type="ORF">scyTo_0018040</name>
</gene>
<feature type="compositionally biased region" description="Basic and acidic residues" evidence="1">
    <location>
        <begin position="56"/>
        <end position="83"/>
    </location>
</feature>
<dbReference type="AlphaFoldDB" id="A0A401Q4B8"/>
<sequence>MFKVKPAIGFKRKSGRGFNGKPAAAFKIKPEMPDSDFTGRALEVRQKCQSGKVKHKQDASEEDKRNFEKLPEKSDKPKGTYLEHTKRNNRGRILRSAFVNLEVNFLEVSYRLEVSPFQTPT</sequence>
<feature type="region of interest" description="Disordered" evidence="1">
    <location>
        <begin position="47"/>
        <end position="83"/>
    </location>
</feature>
<protein>
    <submittedName>
        <fullName evidence="2">Uncharacterized protein</fullName>
    </submittedName>
</protein>